<feature type="domain" description="Multidrug resistance protein MdtA-like beta-barrel" evidence="4">
    <location>
        <begin position="208"/>
        <end position="292"/>
    </location>
</feature>
<gene>
    <name evidence="5" type="ORF">MUN53_11295</name>
</gene>
<proteinExistence type="inferred from homology"/>
<evidence type="ECO:0000259" key="3">
    <source>
        <dbReference type="Pfam" id="PF25917"/>
    </source>
</evidence>
<dbReference type="PROSITE" id="PS51257">
    <property type="entry name" value="PROKAR_LIPOPROTEIN"/>
    <property type="match status" value="1"/>
</dbReference>
<dbReference type="Proteomes" id="UP001165444">
    <property type="component" value="Unassembled WGS sequence"/>
</dbReference>
<evidence type="ECO:0000313" key="5">
    <source>
        <dbReference type="EMBL" id="MCJ2381191.1"/>
    </source>
</evidence>
<comment type="similarity">
    <text evidence="1">Belongs to the membrane fusion protein (MFP) (TC 8.A.1) family.</text>
</comment>
<dbReference type="RefSeq" id="WP_243325512.1">
    <property type="nucleotide sequence ID" value="NZ_JAKZMM010000028.1"/>
</dbReference>
<dbReference type="NCBIfam" id="TIGR01730">
    <property type="entry name" value="RND_mfp"/>
    <property type="match status" value="1"/>
</dbReference>
<reference evidence="5 6" key="1">
    <citation type="submission" date="2022-03" db="EMBL/GenBank/DDBJ databases">
        <title>Parabacteroides sp. nov. isolated from swine feces.</title>
        <authorList>
            <person name="Bak J.E."/>
        </authorList>
    </citation>
    <scope>NUCLEOTIDE SEQUENCE [LARGE SCALE GENOMIC DNA]</scope>
    <source>
        <strain evidence="5 6">AGMB00274</strain>
    </source>
</reference>
<evidence type="ECO:0000313" key="6">
    <source>
        <dbReference type="Proteomes" id="UP001165444"/>
    </source>
</evidence>
<dbReference type="Gene3D" id="2.40.420.20">
    <property type="match status" value="1"/>
</dbReference>
<dbReference type="InterPro" id="IPR058626">
    <property type="entry name" value="MdtA-like_b-barrel"/>
</dbReference>
<dbReference type="InterPro" id="IPR006143">
    <property type="entry name" value="RND_pump_MFP"/>
</dbReference>
<feature type="coiled-coil region" evidence="2">
    <location>
        <begin position="139"/>
        <end position="166"/>
    </location>
</feature>
<dbReference type="PANTHER" id="PTHR30158">
    <property type="entry name" value="ACRA/E-RELATED COMPONENT OF DRUG EFFLUX TRANSPORTER"/>
    <property type="match status" value="1"/>
</dbReference>
<feature type="domain" description="Multidrug resistance protein MdtA-like barrel-sandwich hybrid" evidence="3">
    <location>
        <begin position="63"/>
        <end position="201"/>
    </location>
</feature>
<protein>
    <submittedName>
        <fullName evidence="5">Efflux RND transporter periplasmic adaptor subunit</fullName>
    </submittedName>
</protein>
<comment type="caution">
    <text evidence="5">The sequence shown here is derived from an EMBL/GenBank/DDBJ whole genome shotgun (WGS) entry which is preliminary data.</text>
</comment>
<name>A0ABT0C2H9_9BACT</name>
<sequence length="367" mass="40086">MNTLGRKCWQIALICFTLGLISCKQEEKGQAEAKYSVMKISANAEKEVMTSYSATIEGKQDIAIYPQVSGYIEKLCVTEGEKVREGQILFVIDQVPYKAALETALANVKVAEASLATAELTYNSTKALFEQKVVSDYNLQTSRNSYLTAQAQLAQAKAEEVNARNNLSYTEVKSPSDGVIGMLPYRKGALVSPSIPQPLTTVSDNSDMYVYFSMTENQLLALARQYGTVDQAIKDMPEIQLQLNDQSMYEKKGRIESISGVIDKTTGTVGVRAVFPNEARLLHSGSSGNVLIPSTYKNCILIPQGATVQLQDKIITYKIVDGKATSTLIQVASVDDGREYIVLDGLKEGDEIVSEGAGMLREGTQIK</sequence>
<dbReference type="SUPFAM" id="SSF111369">
    <property type="entry name" value="HlyD-like secretion proteins"/>
    <property type="match status" value="1"/>
</dbReference>
<organism evidence="5 6">
    <name type="scientific">Parabacteroides faecalis</name>
    <dbReference type="NCBI Taxonomy" id="2924040"/>
    <lineage>
        <taxon>Bacteria</taxon>
        <taxon>Pseudomonadati</taxon>
        <taxon>Bacteroidota</taxon>
        <taxon>Bacteroidia</taxon>
        <taxon>Bacteroidales</taxon>
        <taxon>Tannerellaceae</taxon>
        <taxon>Parabacteroides</taxon>
    </lineage>
</organism>
<dbReference type="Pfam" id="PF25944">
    <property type="entry name" value="Beta-barrel_RND"/>
    <property type="match status" value="1"/>
</dbReference>
<dbReference type="PANTHER" id="PTHR30158:SF23">
    <property type="entry name" value="MULTIDRUG RESISTANCE PROTEIN MEXA"/>
    <property type="match status" value="1"/>
</dbReference>
<accession>A0ABT0C2H9</accession>
<evidence type="ECO:0000256" key="2">
    <source>
        <dbReference type="SAM" id="Coils"/>
    </source>
</evidence>
<keyword evidence="6" id="KW-1185">Reference proteome</keyword>
<dbReference type="Gene3D" id="2.40.30.170">
    <property type="match status" value="1"/>
</dbReference>
<dbReference type="Pfam" id="PF25917">
    <property type="entry name" value="BSH_RND"/>
    <property type="match status" value="1"/>
</dbReference>
<keyword evidence="2" id="KW-0175">Coiled coil</keyword>
<dbReference type="Gene3D" id="2.40.50.100">
    <property type="match status" value="1"/>
</dbReference>
<evidence type="ECO:0000256" key="1">
    <source>
        <dbReference type="ARBA" id="ARBA00009477"/>
    </source>
</evidence>
<dbReference type="EMBL" id="JAKZMM010000028">
    <property type="protein sequence ID" value="MCJ2381191.1"/>
    <property type="molecule type" value="Genomic_DNA"/>
</dbReference>
<dbReference type="Gene3D" id="1.10.287.470">
    <property type="entry name" value="Helix hairpin bin"/>
    <property type="match status" value="1"/>
</dbReference>
<dbReference type="InterPro" id="IPR058625">
    <property type="entry name" value="MdtA-like_BSH"/>
</dbReference>
<evidence type="ECO:0000259" key="4">
    <source>
        <dbReference type="Pfam" id="PF25944"/>
    </source>
</evidence>